<dbReference type="GO" id="GO:0016020">
    <property type="term" value="C:membrane"/>
    <property type="evidence" value="ECO:0007669"/>
    <property type="project" value="TreeGrafter"/>
</dbReference>
<feature type="compositionally biased region" description="Polar residues" evidence="2">
    <location>
        <begin position="306"/>
        <end position="316"/>
    </location>
</feature>
<dbReference type="SMART" id="SM00285">
    <property type="entry name" value="PBD"/>
    <property type="match status" value="1"/>
</dbReference>
<dbReference type="FunFam" id="3.90.810.10:FF:000029">
    <property type="entry name" value="Elongation factor Ts, mitochondrial"/>
    <property type="match status" value="1"/>
</dbReference>
<keyword evidence="5" id="KW-1185">Reference proteome</keyword>
<feature type="compositionally biased region" description="Basic and acidic residues" evidence="2">
    <location>
        <begin position="346"/>
        <end position="355"/>
    </location>
</feature>
<dbReference type="Gene3D" id="1.10.3520.10">
    <property type="entry name" value="Glycolipid transfer protein"/>
    <property type="match status" value="1"/>
</dbReference>
<dbReference type="AlphaFoldDB" id="A0A498JR48"/>
<gene>
    <name evidence="4" type="ORF">DVH24_010573</name>
</gene>
<dbReference type="PANTHER" id="PTHR10219">
    <property type="entry name" value="GLYCOLIPID TRANSFER PROTEIN-RELATED"/>
    <property type="match status" value="1"/>
</dbReference>
<reference evidence="4 5" key="1">
    <citation type="submission" date="2018-10" db="EMBL/GenBank/DDBJ databases">
        <title>A high-quality apple genome assembly.</title>
        <authorList>
            <person name="Hu J."/>
        </authorList>
    </citation>
    <scope>NUCLEOTIDE SEQUENCE [LARGE SCALE GENOMIC DNA]</scope>
    <source>
        <strain evidence="5">cv. HFTH1</strain>
        <tissue evidence="4">Young leaf</tissue>
    </source>
</reference>
<dbReference type="EMBL" id="RDQH01000331">
    <property type="protein sequence ID" value="RXH98248.1"/>
    <property type="molecule type" value="Genomic_DNA"/>
</dbReference>
<evidence type="ECO:0000256" key="1">
    <source>
        <dbReference type="ARBA" id="ARBA00022448"/>
    </source>
</evidence>
<dbReference type="SUPFAM" id="SSF110004">
    <property type="entry name" value="Glycolipid transfer protein, GLTP"/>
    <property type="match status" value="1"/>
</dbReference>
<dbReference type="PROSITE" id="PS50108">
    <property type="entry name" value="CRIB"/>
    <property type="match status" value="1"/>
</dbReference>
<evidence type="ECO:0000313" key="5">
    <source>
        <dbReference type="Proteomes" id="UP000290289"/>
    </source>
</evidence>
<dbReference type="InterPro" id="IPR000095">
    <property type="entry name" value="CRIB_dom"/>
</dbReference>
<organism evidence="4 5">
    <name type="scientific">Malus domestica</name>
    <name type="common">Apple</name>
    <name type="synonym">Pyrus malus</name>
    <dbReference type="NCBI Taxonomy" id="3750"/>
    <lineage>
        <taxon>Eukaryota</taxon>
        <taxon>Viridiplantae</taxon>
        <taxon>Streptophyta</taxon>
        <taxon>Embryophyta</taxon>
        <taxon>Tracheophyta</taxon>
        <taxon>Spermatophyta</taxon>
        <taxon>Magnoliopsida</taxon>
        <taxon>eudicotyledons</taxon>
        <taxon>Gunneridae</taxon>
        <taxon>Pentapetalae</taxon>
        <taxon>rosids</taxon>
        <taxon>fabids</taxon>
        <taxon>Rosales</taxon>
        <taxon>Rosaceae</taxon>
        <taxon>Amygdaloideae</taxon>
        <taxon>Maleae</taxon>
        <taxon>Malus</taxon>
    </lineage>
</organism>
<feature type="domain" description="CRIB" evidence="3">
    <location>
        <begin position="250"/>
        <end position="263"/>
    </location>
</feature>
<comment type="caution">
    <text evidence="4">The sequence shown here is derived from an EMBL/GenBank/DDBJ whole genome shotgun (WGS) entry which is preliminary data.</text>
</comment>
<dbReference type="Proteomes" id="UP000290289">
    <property type="component" value="Chromosome 5"/>
</dbReference>
<name>A0A498JR48_MALDO</name>
<evidence type="ECO:0000313" key="4">
    <source>
        <dbReference type="EMBL" id="RXH98248.1"/>
    </source>
</evidence>
<protein>
    <recommendedName>
        <fullName evidence="3">CRIB domain-containing protein</fullName>
    </recommendedName>
</protein>
<dbReference type="GO" id="GO:1902388">
    <property type="term" value="F:ceramide 1-phosphate transfer activity"/>
    <property type="evidence" value="ECO:0007669"/>
    <property type="project" value="TreeGrafter"/>
</dbReference>
<dbReference type="InterPro" id="IPR036936">
    <property type="entry name" value="CRIB_dom_sf"/>
</dbReference>
<dbReference type="InterPro" id="IPR036497">
    <property type="entry name" value="GLTP_sf"/>
</dbReference>
<evidence type="ECO:0000256" key="2">
    <source>
        <dbReference type="SAM" id="MobiDB-lite"/>
    </source>
</evidence>
<dbReference type="CDD" id="cd00132">
    <property type="entry name" value="CRIB"/>
    <property type="match status" value="1"/>
</dbReference>
<dbReference type="GO" id="GO:1902387">
    <property type="term" value="F:ceramide 1-phosphate binding"/>
    <property type="evidence" value="ECO:0007669"/>
    <property type="project" value="TreeGrafter"/>
</dbReference>
<feature type="compositionally biased region" description="Polar residues" evidence="2">
    <location>
        <begin position="423"/>
        <end position="441"/>
    </location>
</feature>
<dbReference type="Pfam" id="PF00786">
    <property type="entry name" value="PBD"/>
    <property type="match status" value="1"/>
</dbReference>
<evidence type="ECO:0000259" key="3">
    <source>
        <dbReference type="PROSITE" id="PS50108"/>
    </source>
</evidence>
<dbReference type="Pfam" id="PF08718">
    <property type="entry name" value="GLTP"/>
    <property type="match status" value="1"/>
</dbReference>
<sequence>MEVVLGSGTVFSSALEGMNHVKSESGEMFAKPFLDVCKHLLPVLDKFGAAFAPVKSDIGNNISRLDSKYSSSPSEFNLLYSIVRVEIEAKTAKSSSSCTNALLWLTRAMDYLVELFRNLHDNPDWPMSKACSEAYAKTLKKSHNWLASSSFSVGIKLAPERKKFMDILGGETPELNSDMGKFCTNFSPLLEENHKMAAKDAKNSKMVAKDANNGKMVVKDANNNKMKGLLKGLRYISQIFDDNKDQEMQIGLPTDVKHVAHIGWDGPSTASSPSWMNEFQAPPGFQQSAPLGNGEKKEDYGVQWVSEDSSQKSSRGARSPAHDMPDLPKSSRRHSSNGHGGGGTDSPKKEKADKVKHTRRSSKNREISDSSTRGIQQSTDPSQGSKSPQNLPDIPKKTRRKKSKDSSIGSPSGSRRSKHHASSETCTSPGHQSATISQRSFQEGEDKGFT</sequence>
<dbReference type="GO" id="GO:0005829">
    <property type="term" value="C:cytosol"/>
    <property type="evidence" value="ECO:0007669"/>
    <property type="project" value="TreeGrafter"/>
</dbReference>
<proteinExistence type="predicted"/>
<dbReference type="Gene3D" id="3.90.810.10">
    <property type="entry name" value="CRIB domain"/>
    <property type="match status" value="1"/>
</dbReference>
<accession>A0A498JR48</accession>
<feature type="region of interest" description="Disordered" evidence="2">
    <location>
        <begin position="263"/>
        <end position="450"/>
    </location>
</feature>
<dbReference type="InterPro" id="IPR014830">
    <property type="entry name" value="Glycolipid_transfer_prot_dom"/>
</dbReference>
<dbReference type="PANTHER" id="PTHR10219:SF25">
    <property type="entry name" value="PLECKSTRIN HOMOLOGY DOMAIN-CONTAINING FAMILY A MEMBER 8"/>
    <property type="match status" value="1"/>
</dbReference>
<keyword evidence="1" id="KW-0813">Transport</keyword>
<feature type="compositionally biased region" description="Polar residues" evidence="2">
    <location>
        <begin position="369"/>
        <end position="390"/>
    </location>
</feature>
<feature type="compositionally biased region" description="Polar residues" evidence="2">
    <location>
        <begin position="268"/>
        <end position="277"/>
    </location>
</feature>